<evidence type="ECO:0000313" key="3">
    <source>
        <dbReference type="EMBL" id="POR05182.1"/>
    </source>
</evidence>
<dbReference type="GO" id="GO:0080120">
    <property type="term" value="P:CAAX-box protein maturation"/>
    <property type="evidence" value="ECO:0007669"/>
    <property type="project" value="UniProtKB-ARBA"/>
</dbReference>
<dbReference type="Pfam" id="PF02517">
    <property type="entry name" value="Rce1-like"/>
    <property type="match status" value="1"/>
</dbReference>
<dbReference type="EMBL" id="LPWH01000005">
    <property type="protein sequence ID" value="POR05182.1"/>
    <property type="molecule type" value="Genomic_DNA"/>
</dbReference>
<dbReference type="InterPro" id="IPR003675">
    <property type="entry name" value="Rce1/LyrA-like_dom"/>
</dbReference>
<keyword evidence="1" id="KW-0812">Transmembrane</keyword>
<evidence type="ECO:0000313" key="4">
    <source>
        <dbReference type="Proteomes" id="UP000237350"/>
    </source>
</evidence>
<comment type="caution">
    <text evidence="3">The sequence shown here is derived from an EMBL/GenBank/DDBJ whole genome shotgun (WGS) entry which is preliminary data.</text>
</comment>
<dbReference type="AlphaFoldDB" id="A0A2S4K082"/>
<evidence type="ECO:0000259" key="2">
    <source>
        <dbReference type="Pfam" id="PF02517"/>
    </source>
</evidence>
<organism evidence="3 4">
    <name type="scientific">Alkalispirochaeta sphaeroplastigenens</name>
    <dbReference type="NCBI Taxonomy" id="1187066"/>
    <lineage>
        <taxon>Bacteria</taxon>
        <taxon>Pseudomonadati</taxon>
        <taxon>Spirochaetota</taxon>
        <taxon>Spirochaetia</taxon>
        <taxon>Spirochaetales</taxon>
        <taxon>Spirochaetaceae</taxon>
        <taxon>Alkalispirochaeta</taxon>
    </lineage>
</organism>
<proteinExistence type="predicted"/>
<feature type="transmembrane region" description="Helical" evidence="1">
    <location>
        <begin position="134"/>
        <end position="155"/>
    </location>
</feature>
<keyword evidence="1" id="KW-1133">Transmembrane helix</keyword>
<reference evidence="4" key="1">
    <citation type="submission" date="2015-12" db="EMBL/GenBank/DDBJ databases">
        <authorList>
            <person name="Lodha T.D."/>
            <person name="Chintalapati S."/>
            <person name="Chintalapati V.R."/>
            <person name="Sravanthi T."/>
        </authorList>
    </citation>
    <scope>NUCLEOTIDE SEQUENCE [LARGE SCALE GENOMIC DNA]</scope>
    <source>
        <strain evidence="4">JC133</strain>
    </source>
</reference>
<dbReference type="Proteomes" id="UP000237350">
    <property type="component" value="Unassembled WGS sequence"/>
</dbReference>
<feature type="transmembrane region" description="Helical" evidence="1">
    <location>
        <begin position="36"/>
        <end position="56"/>
    </location>
</feature>
<dbReference type="GO" id="GO:0004175">
    <property type="term" value="F:endopeptidase activity"/>
    <property type="evidence" value="ECO:0007669"/>
    <property type="project" value="UniProtKB-ARBA"/>
</dbReference>
<gene>
    <name evidence="3" type="ORF">AU468_02220</name>
</gene>
<feature type="transmembrane region" description="Helical" evidence="1">
    <location>
        <begin position="216"/>
        <end position="235"/>
    </location>
</feature>
<feature type="transmembrane region" description="Helical" evidence="1">
    <location>
        <begin position="191"/>
        <end position="209"/>
    </location>
</feature>
<evidence type="ECO:0000256" key="1">
    <source>
        <dbReference type="SAM" id="Phobius"/>
    </source>
</evidence>
<protein>
    <recommendedName>
        <fullName evidence="2">CAAX prenyl protease 2/Lysostaphin resistance protein A-like domain-containing protein</fullName>
    </recommendedName>
</protein>
<keyword evidence="1" id="KW-0472">Membrane</keyword>
<keyword evidence="4" id="KW-1185">Reference proteome</keyword>
<sequence length="238" mass="24508">MTLMTPSQRFREVLLLWTLAFLPGQGGGITPLILPGGLLTRALAQAVFAVLVVHLLDVQGEANLLTPAGTARRGKTLLMAGGIALVLLSLAVALATAVNLLPGSGGDPLPESLRPGALPATHMAGVPGTGPARVGTLALMAGSLVAIAYAEELFFRAYLMIRLAQTGLQPAQALVISATLFALVHQWQGPGAMLFAWISGLFLGGIWIIRPGIHHLALGHATYNGLALLISALGAGTL</sequence>
<feature type="transmembrane region" description="Helical" evidence="1">
    <location>
        <begin position="167"/>
        <end position="185"/>
    </location>
</feature>
<feature type="domain" description="CAAX prenyl protease 2/Lysostaphin resistance protein A-like" evidence="2">
    <location>
        <begin position="136"/>
        <end position="225"/>
    </location>
</feature>
<name>A0A2S4K082_9SPIO</name>
<feature type="transmembrane region" description="Helical" evidence="1">
    <location>
        <begin position="77"/>
        <end position="101"/>
    </location>
</feature>
<accession>A0A2S4K082</accession>